<evidence type="ECO:0000256" key="2">
    <source>
        <dbReference type="ARBA" id="ARBA00023315"/>
    </source>
</evidence>
<organism evidence="4 5">
    <name type="scientific">Bordetella bronchiseptica 253</name>
    <dbReference type="NCBI Taxonomy" id="568707"/>
    <lineage>
        <taxon>Bacteria</taxon>
        <taxon>Pseudomonadati</taxon>
        <taxon>Pseudomonadota</taxon>
        <taxon>Betaproteobacteria</taxon>
        <taxon>Burkholderiales</taxon>
        <taxon>Alcaligenaceae</taxon>
        <taxon>Bordetella</taxon>
    </lineage>
</organism>
<dbReference type="PROSITE" id="PS51186">
    <property type="entry name" value="GNAT"/>
    <property type="match status" value="1"/>
</dbReference>
<evidence type="ECO:0000313" key="5">
    <source>
        <dbReference type="Proteomes" id="UP000007564"/>
    </source>
</evidence>
<dbReference type="RefSeq" id="WP_015064305.1">
    <property type="nucleotide sequence ID" value="NC_019382.1"/>
</dbReference>
<dbReference type="KEGG" id="bbh:BN112_2069"/>
<gene>
    <name evidence="4" type="ORF">BN112_2069</name>
</gene>
<dbReference type="GO" id="GO:0016747">
    <property type="term" value="F:acyltransferase activity, transferring groups other than amino-acyl groups"/>
    <property type="evidence" value="ECO:0007669"/>
    <property type="project" value="InterPro"/>
</dbReference>
<dbReference type="SUPFAM" id="SSF55729">
    <property type="entry name" value="Acyl-CoA N-acyltransferases (Nat)"/>
    <property type="match status" value="1"/>
</dbReference>
<dbReference type="CDD" id="cd04301">
    <property type="entry name" value="NAT_SF"/>
    <property type="match status" value="1"/>
</dbReference>
<protein>
    <submittedName>
        <fullName evidence="4">Putative acetyltransferase</fullName>
    </submittedName>
</protein>
<dbReference type="PANTHER" id="PTHR43877:SF2">
    <property type="entry name" value="AMINOALKYLPHOSPHONATE N-ACETYLTRANSFERASE-RELATED"/>
    <property type="match status" value="1"/>
</dbReference>
<dbReference type="PANTHER" id="PTHR43877">
    <property type="entry name" value="AMINOALKYLPHOSPHONATE N-ACETYLTRANSFERASE-RELATED-RELATED"/>
    <property type="match status" value="1"/>
</dbReference>
<dbReference type="Gene3D" id="3.40.630.30">
    <property type="match status" value="1"/>
</dbReference>
<keyword evidence="2" id="KW-0012">Acyltransferase</keyword>
<dbReference type="InterPro" id="IPR050832">
    <property type="entry name" value="Bact_Acetyltransf"/>
</dbReference>
<feature type="domain" description="N-acetyltransferase" evidence="3">
    <location>
        <begin position="2"/>
        <end position="160"/>
    </location>
</feature>
<sequence length="161" mass="17416">MLEIIEADFNDAAHARAIIALLDEYARGPMGGGEPLSAHARANLVGELARRPHARALLAWQDGEPAGLAICIEGFSTFACRPLLNLHDLAVAERFRGQGVGTRLLQALEALATRLGCCKVTLEVLEGNTRAQALYRRLGYAGYELAADTGRAMFWQKKLSA</sequence>
<evidence type="ECO:0000256" key="1">
    <source>
        <dbReference type="ARBA" id="ARBA00022679"/>
    </source>
</evidence>
<evidence type="ECO:0000313" key="4">
    <source>
        <dbReference type="EMBL" id="CCJ53986.1"/>
    </source>
</evidence>
<reference evidence="4 5" key="1">
    <citation type="journal article" date="2012" name="BMC Genomics">
        <title>Comparative genomics of the classical Bordetella subspecies: the evolution and exchange of virulence-associated diversity amongst closely related pathogens.</title>
        <authorList>
            <person name="Park J."/>
            <person name="Zhang Y."/>
            <person name="Buboltz A.M."/>
            <person name="Zhang X."/>
            <person name="Schuster S.C."/>
            <person name="Ahuja U."/>
            <person name="Liu M."/>
            <person name="Miller J.F."/>
            <person name="Sebaihia M."/>
            <person name="Bentley S.D."/>
            <person name="Parkhill J."/>
            <person name="Harvill E.T."/>
        </authorList>
    </citation>
    <scope>NUCLEOTIDE SEQUENCE [LARGE SCALE GENOMIC DNA]</scope>
    <source>
        <strain evidence="4 5">253</strain>
    </source>
</reference>
<dbReference type="EMBL" id="HE965806">
    <property type="protein sequence ID" value="CCJ53986.1"/>
    <property type="molecule type" value="Genomic_DNA"/>
</dbReference>
<dbReference type="InterPro" id="IPR000182">
    <property type="entry name" value="GNAT_dom"/>
</dbReference>
<dbReference type="Pfam" id="PF00583">
    <property type="entry name" value="Acetyltransf_1"/>
    <property type="match status" value="1"/>
</dbReference>
<dbReference type="InterPro" id="IPR016181">
    <property type="entry name" value="Acyl_CoA_acyltransferase"/>
</dbReference>
<proteinExistence type="predicted"/>
<dbReference type="OrthoDB" id="9799601at2"/>
<evidence type="ECO:0000259" key="3">
    <source>
        <dbReference type="PROSITE" id="PS51186"/>
    </source>
</evidence>
<accession>A0A0C6P6T1</accession>
<dbReference type="Proteomes" id="UP000007564">
    <property type="component" value="Chromosome"/>
</dbReference>
<dbReference type="AlphaFoldDB" id="A0A0C6P6T1"/>
<keyword evidence="1 4" id="KW-0808">Transferase</keyword>
<name>A0A0C6P6T1_BORBO</name>
<dbReference type="HOGENOM" id="CLU_1640695_0_0_4"/>